<proteinExistence type="predicted"/>
<evidence type="ECO:0000313" key="6">
    <source>
        <dbReference type="EMBL" id="CAK6983127.1"/>
    </source>
</evidence>
<dbReference type="GO" id="GO:0046872">
    <property type="term" value="F:metal ion binding"/>
    <property type="evidence" value="ECO:0007669"/>
    <property type="project" value="UniProtKB-KW"/>
</dbReference>
<feature type="domain" description="LIM zinc-binding" evidence="5">
    <location>
        <begin position="11"/>
        <end position="58"/>
    </location>
</feature>
<dbReference type="AlphaFoldDB" id="A0AAV1QFF1"/>
<dbReference type="EMBL" id="CAWUFR010001203">
    <property type="protein sequence ID" value="CAK6983127.1"/>
    <property type="molecule type" value="Genomic_DNA"/>
</dbReference>
<dbReference type="Pfam" id="PF00412">
    <property type="entry name" value="LIM"/>
    <property type="match status" value="1"/>
</dbReference>
<evidence type="ECO:0000259" key="5">
    <source>
        <dbReference type="PROSITE" id="PS50023"/>
    </source>
</evidence>
<feature type="non-terminal residue" evidence="6">
    <location>
        <position position="58"/>
    </location>
</feature>
<reference evidence="6 7" key="1">
    <citation type="submission" date="2024-01" db="EMBL/GenBank/DDBJ databases">
        <authorList>
            <person name="Alioto T."/>
            <person name="Alioto T."/>
            <person name="Gomez Garrido J."/>
        </authorList>
    </citation>
    <scope>NUCLEOTIDE SEQUENCE [LARGE SCALE GENOMIC DNA]</scope>
</reference>
<keyword evidence="2 4" id="KW-0862">Zinc</keyword>
<dbReference type="PROSITE" id="PS50023">
    <property type="entry name" value="LIM_DOMAIN_2"/>
    <property type="match status" value="1"/>
</dbReference>
<sequence>TQAGLPAGSSDVCFFCKQRVYVMERLSAEGLFFHRSCFQCESCSSSLRLAEYAYHGPS</sequence>
<evidence type="ECO:0000256" key="1">
    <source>
        <dbReference type="ARBA" id="ARBA00022723"/>
    </source>
</evidence>
<gene>
    <name evidence="6" type="ORF">FSCOSCO3_A037670</name>
</gene>
<evidence type="ECO:0000256" key="3">
    <source>
        <dbReference type="ARBA" id="ARBA00023038"/>
    </source>
</evidence>
<dbReference type="Gene3D" id="2.10.110.10">
    <property type="entry name" value="Cysteine Rich Protein"/>
    <property type="match status" value="1"/>
</dbReference>
<organism evidence="6 7">
    <name type="scientific">Scomber scombrus</name>
    <name type="common">Atlantic mackerel</name>
    <name type="synonym">Scomber vernalis</name>
    <dbReference type="NCBI Taxonomy" id="13677"/>
    <lineage>
        <taxon>Eukaryota</taxon>
        <taxon>Metazoa</taxon>
        <taxon>Chordata</taxon>
        <taxon>Craniata</taxon>
        <taxon>Vertebrata</taxon>
        <taxon>Euteleostomi</taxon>
        <taxon>Actinopterygii</taxon>
        <taxon>Neopterygii</taxon>
        <taxon>Teleostei</taxon>
        <taxon>Neoteleostei</taxon>
        <taxon>Acanthomorphata</taxon>
        <taxon>Pelagiaria</taxon>
        <taxon>Scombriformes</taxon>
        <taxon>Scombridae</taxon>
        <taxon>Scomber</taxon>
    </lineage>
</organism>
<keyword evidence="3 4" id="KW-0440">LIM domain</keyword>
<dbReference type="SUPFAM" id="SSF57716">
    <property type="entry name" value="Glucocorticoid receptor-like (DNA-binding domain)"/>
    <property type="match status" value="1"/>
</dbReference>
<comment type="caution">
    <text evidence="6">The sequence shown here is derived from an EMBL/GenBank/DDBJ whole genome shotgun (WGS) entry which is preliminary data.</text>
</comment>
<name>A0AAV1QFF1_SCOSC</name>
<evidence type="ECO:0000313" key="7">
    <source>
        <dbReference type="Proteomes" id="UP001314229"/>
    </source>
</evidence>
<feature type="non-terminal residue" evidence="6">
    <location>
        <position position="1"/>
    </location>
</feature>
<evidence type="ECO:0000256" key="2">
    <source>
        <dbReference type="ARBA" id="ARBA00022833"/>
    </source>
</evidence>
<dbReference type="InterPro" id="IPR001781">
    <property type="entry name" value="Znf_LIM"/>
</dbReference>
<evidence type="ECO:0000256" key="4">
    <source>
        <dbReference type="PROSITE-ProRule" id="PRU00125"/>
    </source>
</evidence>
<keyword evidence="7" id="KW-1185">Reference proteome</keyword>
<dbReference type="PANTHER" id="PTHR24206">
    <property type="entry name" value="OS06G0237300 PROTEIN"/>
    <property type="match status" value="1"/>
</dbReference>
<protein>
    <submittedName>
        <fullName evidence="6">LOW QUALITY PROTEIN: protein-methionine sulfoxide oxidase mical3a-like</fullName>
    </submittedName>
</protein>
<dbReference type="Proteomes" id="UP001314229">
    <property type="component" value="Unassembled WGS sequence"/>
</dbReference>
<keyword evidence="1 4" id="KW-0479">Metal-binding</keyword>
<accession>A0AAV1QFF1</accession>
<dbReference type="PROSITE" id="PS00478">
    <property type="entry name" value="LIM_DOMAIN_1"/>
    <property type="match status" value="1"/>
</dbReference>